<dbReference type="Proteomes" id="UP001485459">
    <property type="component" value="Chromosome"/>
</dbReference>
<protein>
    <submittedName>
        <fullName evidence="2">Uncharacterized protein</fullName>
    </submittedName>
</protein>
<keyword evidence="1" id="KW-0732">Signal</keyword>
<evidence type="ECO:0000313" key="3">
    <source>
        <dbReference type="Proteomes" id="UP001485459"/>
    </source>
</evidence>
<evidence type="ECO:0000256" key="1">
    <source>
        <dbReference type="SAM" id="SignalP"/>
    </source>
</evidence>
<gene>
    <name evidence="2" type="ORF">WJU16_07970</name>
</gene>
<reference evidence="3" key="1">
    <citation type="submission" date="2024-03" db="EMBL/GenBank/DDBJ databases">
        <title>Chitinophaga horti sp. nov., isolated from garden soil.</title>
        <authorList>
            <person name="Lee D.S."/>
            <person name="Han D.M."/>
            <person name="Baek J.H."/>
            <person name="Choi D.G."/>
            <person name="Jeon J.H."/>
            <person name="Jeon C.O."/>
        </authorList>
    </citation>
    <scope>NUCLEOTIDE SEQUENCE [LARGE SCALE GENOMIC DNA]</scope>
    <source>
        <strain evidence="3">GPA1</strain>
    </source>
</reference>
<evidence type="ECO:0000313" key="2">
    <source>
        <dbReference type="EMBL" id="WZN42969.1"/>
    </source>
</evidence>
<keyword evidence="3" id="KW-1185">Reference proteome</keyword>
<sequence length="629" mass="65656">MRQSLRIAGMILALFLSYNSVKAQVKIGGDPATVDPNAILELESSRKGLLLPRLDRAGYELLVGRNPQAGMVIYIKDPLADTRGVGFYVKTGAAADKTSWTKLAADNGGAGFWKVNGNDEVIDGDWLGTKTAIPLIFKVNGNNTVMQFDGTSGQLTIPYANVPVAGSSVSDVVMIDNNGLIHKKDLSLTSVTSLNSFQGNVTVKVSPKNTFDTAALKATSSPNELDVQLPIMAGGATQEYGFMTIADWKKLQAITSTDGITIGNLITSGALADNGARIERLTGADEGKLVLRLVEASATAPGIVSVGAQTFAGNKSFTGTVSVAEAATFAKTVGITGNTTVGGTLGVTGEATFAEAATFNKTIEVIENAAIAGNTTLGGSLGFNNPVFYSTPKPLTYRLAVLNPNNDNKLEMVEVPAASVKGIGSIRLPRTLPAPDDTVTADGSSGALTLLAGKTGNAFNIATDAPNTLTINIPDASTTASGVVTTGTQTFNGIKTVEDTLNVGGNTTQTSRFNLNSAMSVPFKILNPGNYIMGNDDYIVVTKCDNSAVGADPEPINTVTLPAATDVKGRMYTIRRARRITNEIAQLHIADANGVKIDGQDAIIIYEPNFAVTLVSDGAAWHVISRSVM</sequence>
<accession>A0ABZ2YT42</accession>
<feature type="chain" id="PRO_5046763991" evidence="1">
    <location>
        <begin position="24"/>
        <end position="629"/>
    </location>
</feature>
<name>A0ABZ2YT42_9BACT</name>
<feature type="signal peptide" evidence="1">
    <location>
        <begin position="1"/>
        <end position="23"/>
    </location>
</feature>
<dbReference type="RefSeq" id="WP_341837792.1">
    <property type="nucleotide sequence ID" value="NZ_CP149822.1"/>
</dbReference>
<proteinExistence type="predicted"/>
<dbReference type="EMBL" id="CP149822">
    <property type="protein sequence ID" value="WZN42969.1"/>
    <property type="molecule type" value="Genomic_DNA"/>
</dbReference>
<organism evidence="2 3">
    <name type="scientific">Chitinophaga pollutisoli</name>
    <dbReference type="NCBI Taxonomy" id="3133966"/>
    <lineage>
        <taxon>Bacteria</taxon>
        <taxon>Pseudomonadati</taxon>
        <taxon>Bacteroidota</taxon>
        <taxon>Chitinophagia</taxon>
        <taxon>Chitinophagales</taxon>
        <taxon>Chitinophagaceae</taxon>
        <taxon>Chitinophaga</taxon>
    </lineage>
</organism>